<evidence type="ECO:0000256" key="2">
    <source>
        <dbReference type="SAM" id="SignalP"/>
    </source>
</evidence>
<comment type="caution">
    <text evidence="3">The sequence shown here is derived from an EMBL/GenBank/DDBJ whole genome shotgun (WGS) entry which is preliminary data.</text>
</comment>
<dbReference type="Proteomes" id="UP000186601">
    <property type="component" value="Unassembled WGS sequence"/>
</dbReference>
<sequence>MAPFVALLPLAGLTVGLRSLPAESVDEPDEGVDAAVTVTCDSAVCVGSAGAELENPAEEAPEGAAAPGDEKKID</sequence>
<accession>A0A2R6NPZ2</accession>
<organism evidence="3 4">
    <name type="scientific">Hermanssonia centrifuga</name>
    <dbReference type="NCBI Taxonomy" id="98765"/>
    <lineage>
        <taxon>Eukaryota</taxon>
        <taxon>Fungi</taxon>
        <taxon>Dikarya</taxon>
        <taxon>Basidiomycota</taxon>
        <taxon>Agaricomycotina</taxon>
        <taxon>Agaricomycetes</taxon>
        <taxon>Polyporales</taxon>
        <taxon>Meruliaceae</taxon>
        <taxon>Hermanssonia</taxon>
    </lineage>
</organism>
<gene>
    <name evidence="3" type="ORF">PHLCEN_2v9708</name>
</gene>
<proteinExistence type="predicted"/>
<evidence type="ECO:0000313" key="3">
    <source>
        <dbReference type="EMBL" id="PSR74531.1"/>
    </source>
</evidence>
<keyword evidence="2" id="KW-0732">Signal</keyword>
<dbReference type="EMBL" id="MLYV02000976">
    <property type="protein sequence ID" value="PSR74531.1"/>
    <property type="molecule type" value="Genomic_DNA"/>
</dbReference>
<keyword evidence="4" id="KW-1185">Reference proteome</keyword>
<evidence type="ECO:0000313" key="4">
    <source>
        <dbReference type="Proteomes" id="UP000186601"/>
    </source>
</evidence>
<evidence type="ECO:0008006" key="5">
    <source>
        <dbReference type="Google" id="ProtNLM"/>
    </source>
</evidence>
<feature type="signal peptide" evidence="2">
    <location>
        <begin position="1"/>
        <end position="16"/>
    </location>
</feature>
<dbReference type="AlphaFoldDB" id="A0A2R6NPZ2"/>
<reference evidence="3 4" key="1">
    <citation type="submission" date="2018-02" db="EMBL/GenBank/DDBJ databases">
        <title>Genome sequence of the basidiomycete white-rot fungus Phlebia centrifuga.</title>
        <authorList>
            <person name="Granchi Z."/>
            <person name="Peng M."/>
            <person name="de Vries R.P."/>
            <person name="Hilden K."/>
            <person name="Makela M.R."/>
            <person name="Grigoriev I."/>
            <person name="Riley R."/>
        </authorList>
    </citation>
    <scope>NUCLEOTIDE SEQUENCE [LARGE SCALE GENOMIC DNA]</scope>
    <source>
        <strain evidence="3 4">FBCC195</strain>
    </source>
</reference>
<feature type="region of interest" description="Disordered" evidence="1">
    <location>
        <begin position="51"/>
        <end position="74"/>
    </location>
</feature>
<name>A0A2R6NPZ2_9APHY</name>
<feature type="chain" id="PRO_5015357252" description="Secreted protein" evidence="2">
    <location>
        <begin position="17"/>
        <end position="74"/>
    </location>
</feature>
<protein>
    <recommendedName>
        <fullName evidence="5">Secreted protein</fullName>
    </recommendedName>
</protein>
<evidence type="ECO:0000256" key="1">
    <source>
        <dbReference type="SAM" id="MobiDB-lite"/>
    </source>
</evidence>